<dbReference type="Proteomes" id="UP000677228">
    <property type="component" value="Unassembled WGS sequence"/>
</dbReference>
<keyword evidence="4 10" id="KW-0436">Ligase</keyword>
<protein>
    <recommendedName>
        <fullName evidence="3 10">Glutamate--cysteine ligase</fullName>
        <ecNumber evidence="3 10">6.3.2.2</ecNumber>
    </recommendedName>
    <alternativeName>
        <fullName evidence="9 10">Gamma-ECS</fullName>
    </alternativeName>
    <alternativeName>
        <fullName evidence="8 10">Gamma-glutamylcysteine synthetase</fullName>
    </alternativeName>
</protein>
<dbReference type="PANTHER" id="PTHR11164">
    <property type="entry name" value="GLUTAMATE CYSTEINE LIGASE"/>
    <property type="match status" value="1"/>
</dbReference>
<keyword evidence="7 10" id="KW-0067">ATP-binding</keyword>
<dbReference type="Gene3D" id="3.30.590.50">
    <property type="match status" value="1"/>
</dbReference>
<evidence type="ECO:0000256" key="5">
    <source>
        <dbReference type="ARBA" id="ARBA00022684"/>
    </source>
</evidence>
<dbReference type="GO" id="GO:0004357">
    <property type="term" value="F:glutamate-cysteine ligase activity"/>
    <property type="evidence" value="ECO:0007669"/>
    <property type="project" value="UniProtKB-UniRule"/>
</dbReference>
<evidence type="ECO:0000256" key="4">
    <source>
        <dbReference type="ARBA" id="ARBA00022598"/>
    </source>
</evidence>
<evidence type="ECO:0000256" key="8">
    <source>
        <dbReference type="ARBA" id="ARBA00030585"/>
    </source>
</evidence>
<reference evidence="12" key="1">
    <citation type="submission" date="2021-02" db="EMBL/GenBank/DDBJ databases">
        <authorList>
            <person name="Nowell W R."/>
        </authorList>
    </citation>
    <scope>NUCLEOTIDE SEQUENCE</scope>
</reference>
<keyword evidence="6 10" id="KW-0547">Nucleotide-binding</keyword>
<evidence type="ECO:0000256" key="10">
    <source>
        <dbReference type="RuleBase" id="RU367135"/>
    </source>
</evidence>
<dbReference type="EMBL" id="CAJNOK010009531">
    <property type="protein sequence ID" value="CAF1092257.1"/>
    <property type="molecule type" value="Genomic_DNA"/>
</dbReference>
<dbReference type="InterPro" id="IPR004308">
    <property type="entry name" value="GCS"/>
</dbReference>
<dbReference type="EC" id="6.3.2.2" evidence="3 10"/>
<evidence type="ECO:0000256" key="7">
    <source>
        <dbReference type="ARBA" id="ARBA00022840"/>
    </source>
</evidence>
<comment type="caution">
    <text evidence="12">The sequence shown here is derived from an EMBL/GenBank/DDBJ whole genome shotgun (WGS) entry which is preliminary data.</text>
</comment>
<dbReference type="EMBL" id="CAJOBA010009550">
    <property type="protein sequence ID" value="CAF3853783.1"/>
    <property type="molecule type" value="Genomic_DNA"/>
</dbReference>
<dbReference type="InterPro" id="IPR014746">
    <property type="entry name" value="Gln_synth/guanido_kin_cat_dom"/>
</dbReference>
<dbReference type="Proteomes" id="UP000682733">
    <property type="component" value="Unassembled WGS sequence"/>
</dbReference>
<evidence type="ECO:0000256" key="3">
    <source>
        <dbReference type="ARBA" id="ARBA00012220"/>
    </source>
</evidence>
<keyword evidence="5 10" id="KW-0317">Glutathione biosynthesis</keyword>
<evidence type="ECO:0000313" key="12">
    <source>
        <dbReference type="EMBL" id="CAF3853783.1"/>
    </source>
</evidence>
<dbReference type="GO" id="GO:0005524">
    <property type="term" value="F:ATP binding"/>
    <property type="evidence" value="ECO:0007669"/>
    <property type="project" value="UniProtKB-UniRule"/>
</dbReference>
<evidence type="ECO:0000256" key="2">
    <source>
        <dbReference type="ARBA" id="ARBA00008100"/>
    </source>
</evidence>
<comment type="similarity">
    <text evidence="2 10">Belongs to the glutamate--cysteine ligase type 3 family.</text>
</comment>
<sequence>MGLLTKGQALTWKETQKRAQYIREHGVEQFINNFKKVKDRRNDCLKWGDEVEFMMVRFDHKNKKAQLLLKAHKILPILMEPENENPDDCQTFWRPEYADYMIEGTPGKPYGHLPSHFNLVEANMKLRRRQGQELLDKDEYVISTSAFPR</sequence>
<evidence type="ECO:0000313" key="13">
    <source>
        <dbReference type="Proteomes" id="UP000682733"/>
    </source>
</evidence>
<organism evidence="12 13">
    <name type="scientific">Didymodactylos carnosus</name>
    <dbReference type="NCBI Taxonomy" id="1234261"/>
    <lineage>
        <taxon>Eukaryota</taxon>
        <taxon>Metazoa</taxon>
        <taxon>Spiralia</taxon>
        <taxon>Gnathifera</taxon>
        <taxon>Rotifera</taxon>
        <taxon>Eurotatoria</taxon>
        <taxon>Bdelloidea</taxon>
        <taxon>Philodinida</taxon>
        <taxon>Philodinidae</taxon>
        <taxon>Didymodactylos</taxon>
    </lineage>
</organism>
<name>A0A8S2KKG3_9BILA</name>
<accession>A0A8S2KKG3</accession>
<dbReference type="GO" id="GO:0006750">
    <property type="term" value="P:glutathione biosynthetic process"/>
    <property type="evidence" value="ECO:0007669"/>
    <property type="project" value="UniProtKB-UniRule"/>
</dbReference>
<dbReference type="PANTHER" id="PTHR11164:SF0">
    <property type="entry name" value="GLUTAMATE--CYSTEINE LIGASE CATALYTIC SUBUNIT"/>
    <property type="match status" value="1"/>
</dbReference>
<comment type="pathway">
    <text evidence="1 10">Sulfur metabolism; glutathione biosynthesis; glutathione from L-cysteine and L-glutamate: step 1/2.</text>
</comment>
<comment type="catalytic activity">
    <reaction evidence="10">
        <text>L-cysteine + L-glutamate + ATP = gamma-L-glutamyl-L-cysteine + ADP + phosphate + H(+)</text>
        <dbReference type="Rhea" id="RHEA:13285"/>
        <dbReference type="ChEBI" id="CHEBI:15378"/>
        <dbReference type="ChEBI" id="CHEBI:29985"/>
        <dbReference type="ChEBI" id="CHEBI:30616"/>
        <dbReference type="ChEBI" id="CHEBI:35235"/>
        <dbReference type="ChEBI" id="CHEBI:43474"/>
        <dbReference type="ChEBI" id="CHEBI:58173"/>
        <dbReference type="ChEBI" id="CHEBI:456216"/>
        <dbReference type="EC" id="6.3.2.2"/>
    </reaction>
</comment>
<evidence type="ECO:0000256" key="1">
    <source>
        <dbReference type="ARBA" id="ARBA00005006"/>
    </source>
</evidence>
<gene>
    <name evidence="11" type="ORF">OVA965_LOCUS18874</name>
    <name evidence="12" type="ORF">TMI583_LOCUS18887</name>
</gene>
<evidence type="ECO:0000313" key="11">
    <source>
        <dbReference type="EMBL" id="CAF1092257.1"/>
    </source>
</evidence>
<evidence type="ECO:0000256" key="9">
    <source>
        <dbReference type="ARBA" id="ARBA00032122"/>
    </source>
</evidence>
<dbReference type="SUPFAM" id="SSF55931">
    <property type="entry name" value="Glutamine synthetase/guanido kinase"/>
    <property type="match status" value="1"/>
</dbReference>
<dbReference type="GO" id="GO:0017109">
    <property type="term" value="C:glutamate-cysteine ligase complex"/>
    <property type="evidence" value="ECO:0007669"/>
    <property type="project" value="TreeGrafter"/>
</dbReference>
<dbReference type="AlphaFoldDB" id="A0A8S2KKG3"/>
<evidence type="ECO:0000256" key="6">
    <source>
        <dbReference type="ARBA" id="ARBA00022741"/>
    </source>
</evidence>
<proteinExistence type="inferred from homology"/>